<dbReference type="InterPro" id="IPR011650">
    <property type="entry name" value="Peptidase_M20_dimer"/>
</dbReference>
<feature type="chain" id="PRO_5042863864" description="Peptidase M20 dimerisation domain-containing protein" evidence="6">
    <location>
        <begin position="20"/>
        <end position="447"/>
    </location>
</feature>
<dbReference type="GO" id="GO:0016787">
    <property type="term" value="F:hydrolase activity"/>
    <property type="evidence" value="ECO:0007669"/>
    <property type="project" value="UniProtKB-KW"/>
</dbReference>
<evidence type="ECO:0000313" key="8">
    <source>
        <dbReference type="EMBL" id="KAK5951567.1"/>
    </source>
</evidence>
<evidence type="ECO:0000256" key="3">
    <source>
        <dbReference type="ARBA" id="ARBA00022723"/>
    </source>
</evidence>
<name>A0AAN8EIF4_9EURO</name>
<keyword evidence="4" id="KW-0378">Hydrolase</keyword>
<feature type="domain" description="Peptidase M20 dimerisation" evidence="7">
    <location>
        <begin position="252"/>
        <end position="363"/>
    </location>
</feature>
<protein>
    <recommendedName>
        <fullName evidence="7">Peptidase M20 dimerisation domain-containing protein</fullName>
    </recommendedName>
</protein>
<dbReference type="PANTHER" id="PTHR43808">
    <property type="entry name" value="ACETYLORNITHINE DEACETYLASE"/>
    <property type="match status" value="1"/>
</dbReference>
<dbReference type="InterPro" id="IPR036264">
    <property type="entry name" value="Bact_exopeptidase_dim_dom"/>
</dbReference>
<comment type="cofactor">
    <cofactor evidence="1">
        <name>Zn(2+)</name>
        <dbReference type="ChEBI" id="CHEBI:29105"/>
    </cofactor>
</comment>
<evidence type="ECO:0000256" key="2">
    <source>
        <dbReference type="ARBA" id="ARBA00006247"/>
    </source>
</evidence>
<dbReference type="SUPFAM" id="SSF53187">
    <property type="entry name" value="Zn-dependent exopeptidases"/>
    <property type="match status" value="1"/>
</dbReference>
<dbReference type="Gene3D" id="3.30.70.360">
    <property type="match status" value="1"/>
</dbReference>
<organism evidence="8 9">
    <name type="scientific">Knufia fluminis</name>
    <dbReference type="NCBI Taxonomy" id="191047"/>
    <lineage>
        <taxon>Eukaryota</taxon>
        <taxon>Fungi</taxon>
        <taxon>Dikarya</taxon>
        <taxon>Ascomycota</taxon>
        <taxon>Pezizomycotina</taxon>
        <taxon>Eurotiomycetes</taxon>
        <taxon>Chaetothyriomycetidae</taxon>
        <taxon>Chaetothyriales</taxon>
        <taxon>Trichomeriaceae</taxon>
        <taxon>Knufia</taxon>
    </lineage>
</organism>
<evidence type="ECO:0000256" key="4">
    <source>
        <dbReference type="ARBA" id="ARBA00022801"/>
    </source>
</evidence>
<evidence type="ECO:0000313" key="9">
    <source>
        <dbReference type="Proteomes" id="UP001316803"/>
    </source>
</evidence>
<comment type="similarity">
    <text evidence="2">Belongs to the peptidase M20A family.</text>
</comment>
<dbReference type="InterPro" id="IPR002933">
    <property type="entry name" value="Peptidase_M20"/>
</dbReference>
<keyword evidence="9" id="KW-1185">Reference proteome</keyword>
<gene>
    <name evidence="8" type="ORF">OHC33_007245</name>
</gene>
<dbReference type="EMBL" id="JAKLMC020000019">
    <property type="protein sequence ID" value="KAK5951567.1"/>
    <property type="molecule type" value="Genomic_DNA"/>
</dbReference>
<keyword evidence="6" id="KW-0732">Signal</keyword>
<evidence type="ECO:0000256" key="5">
    <source>
        <dbReference type="ARBA" id="ARBA00022833"/>
    </source>
</evidence>
<dbReference type="AlphaFoldDB" id="A0AAN8EIF4"/>
<keyword evidence="3" id="KW-0479">Metal-binding</keyword>
<sequence length="447" mass="47341">MRLISALTTSLLLSSLSTAAHLPKDEKLLSPLPQQPITQDETDDLAKVISSSSLLSLHRALVEVESISGNELSVGELVVSTLEAHNFSVTTQSVPDVNNASAKRWNIYAVPDATKYSSSHDSSPAKNKDKPAQPKVILSSHIDTVPPYIPYSLSRPKHSKSASDILISGRGTVDDKACAAAQIQTVLNLLSTSNSGSSSINPTDLALLFVVSEETNGSGMKFFSNSTLYTSISSNLKAVIFGEPTEGKLASGHKGISMAHIIAHGKAAHSGYPWLGHSANSMILPALLALDKLGDMAPKDGGLPRSKEFGNSTVNVGYMTGGVAANVVPKFAEARVAFRLAGGTPESIRELILGAIGKADPKGELEVDIFQGYGPVPLDTDVEGFESMVVNYGTDVPNLEVAEGVKRYLYGPGSILVAHGDDEGLTVRDMERAVVDYERLVRHALGL</sequence>
<keyword evidence="5" id="KW-0862">Zinc</keyword>
<dbReference type="GO" id="GO:0046872">
    <property type="term" value="F:metal ion binding"/>
    <property type="evidence" value="ECO:0007669"/>
    <property type="project" value="UniProtKB-KW"/>
</dbReference>
<proteinExistence type="inferred from homology"/>
<dbReference type="Gene3D" id="3.40.630.10">
    <property type="entry name" value="Zn peptidases"/>
    <property type="match status" value="2"/>
</dbReference>
<evidence type="ECO:0000256" key="1">
    <source>
        <dbReference type="ARBA" id="ARBA00001947"/>
    </source>
</evidence>
<dbReference type="InterPro" id="IPR050072">
    <property type="entry name" value="Peptidase_M20A"/>
</dbReference>
<accession>A0AAN8EIF4</accession>
<dbReference type="Pfam" id="PF01546">
    <property type="entry name" value="Peptidase_M20"/>
    <property type="match status" value="1"/>
</dbReference>
<feature type="signal peptide" evidence="6">
    <location>
        <begin position="1"/>
        <end position="19"/>
    </location>
</feature>
<evidence type="ECO:0000256" key="6">
    <source>
        <dbReference type="SAM" id="SignalP"/>
    </source>
</evidence>
<dbReference type="Pfam" id="PF07687">
    <property type="entry name" value="M20_dimer"/>
    <property type="match status" value="1"/>
</dbReference>
<evidence type="ECO:0000259" key="7">
    <source>
        <dbReference type="Pfam" id="PF07687"/>
    </source>
</evidence>
<dbReference type="Proteomes" id="UP001316803">
    <property type="component" value="Unassembled WGS sequence"/>
</dbReference>
<reference evidence="8 9" key="1">
    <citation type="submission" date="2022-12" db="EMBL/GenBank/DDBJ databases">
        <title>Genomic features and morphological characterization of a novel Knufia sp. strain isolated from spacecraft assembly facility.</title>
        <authorList>
            <person name="Teixeira M."/>
            <person name="Chander A.M."/>
            <person name="Stajich J.E."/>
            <person name="Venkateswaran K."/>
        </authorList>
    </citation>
    <scope>NUCLEOTIDE SEQUENCE [LARGE SCALE GENOMIC DNA]</scope>
    <source>
        <strain evidence="8 9">FJI-L2-BK-P2</strain>
    </source>
</reference>
<dbReference type="PANTHER" id="PTHR43808:SF8">
    <property type="entry name" value="PEPTIDASE M20 DIMERISATION DOMAIN-CONTAINING PROTEIN"/>
    <property type="match status" value="1"/>
</dbReference>
<comment type="caution">
    <text evidence="8">The sequence shown here is derived from an EMBL/GenBank/DDBJ whole genome shotgun (WGS) entry which is preliminary data.</text>
</comment>
<dbReference type="SUPFAM" id="SSF55031">
    <property type="entry name" value="Bacterial exopeptidase dimerisation domain"/>
    <property type="match status" value="1"/>
</dbReference>